<gene>
    <name evidence="2" type="ORF">METHB2_20109</name>
</gene>
<dbReference type="Pfam" id="PF07589">
    <property type="entry name" value="PEP-CTERM"/>
    <property type="match status" value="1"/>
</dbReference>
<keyword evidence="3" id="KW-1185">Reference proteome</keyword>
<evidence type="ECO:0000259" key="1">
    <source>
        <dbReference type="Pfam" id="PF07589"/>
    </source>
</evidence>
<dbReference type="Proteomes" id="UP000494216">
    <property type="component" value="Unassembled WGS sequence"/>
</dbReference>
<protein>
    <recommendedName>
        <fullName evidence="1">Ice-binding protein C-terminal domain-containing protein</fullName>
    </recommendedName>
</protein>
<proteinExistence type="predicted"/>
<evidence type="ECO:0000313" key="2">
    <source>
        <dbReference type="EMBL" id="CAA9890278.1"/>
    </source>
</evidence>
<comment type="caution">
    <text evidence="2">The sequence shown here is derived from an EMBL/GenBank/DDBJ whole genome shotgun (WGS) entry which is preliminary data.</text>
</comment>
<name>A0A8S0Y9J8_9GAMM</name>
<dbReference type="EMBL" id="CADCXN010000047">
    <property type="protein sequence ID" value="CAA9890278.1"/>
    <property type="molecule type" value="Genomic_DNA"/>
</dbReference>
<dbReference type="InterPro" id="IPR013424">
    <property type="entry name" value="Ice-binding_C"/>
</dbReference>
<evidence type="ECO:0000313" key="3">
    <source>
        <dbReference type="Proteomes" id="UP000494216"/>
    </source>
</evidence>
<feature type="domain" description="Ice-binding protein C-terminal" evidence="1">
    <location>
        <begin position="261"/>
        <end position="283"/>
    </location>
</feature>
<reference evidence="2 3" key="1">
    <citation type="submission" date="2020-02" db="EMBL/GenBank/DDBJ databases">
        <authorList>
            <person name="Hogendoorn C."/>
        </authorList>
    </citation>
    <scope>NUCLEOTIDE SEQUENCE [LARGE SCALE GENOMIC DNA]</scope>
    <source>
        <strain evidence="2">METHB21</strain>
    </source>
</reference>
<organism evidence="2 3">
    <name type="scientific">Candidatus Methylobacter favarea</name>
    <dbReference type="NCBI Taxonomy" id="2707345"/>
    <lineage>
        <taxon>Bacteria</taxon>
        <taxon>Pseudomonadati</taxon>
        <taxon>Pseudomonadota</taxon>
        <taxon>Gammaproteobacteria</taxon>
        <taxon>Methylococcales</taxon>
        <taxon>Methylococcaceae</taxon>
        <taxon>Methylobacter</taxon>
    </lineage>
</organism>
<dbReference type="RefSeq" id="WP_174625229.1">
    <property type="nucleotide sequence ID" value="NZ_CADCXN010000047.1"/>
</dbReference>
<dbReference type="NCBIfam" id="TIGR02595">
    <property type="entry name" value="PEP_CTERM"/>
    <property type="match status" value="1"/>
</dbReference>
<accession>A0A8S0Y9J8</accession>
<dbReference type="AlphaFoldDB" id="A0A8S0Y9J8"/>
<sequence>MHMLLSRWFIIILWGFLIVPMSASAVPLTFSSAGANAAAIQGSVDDFRAALGDPNNGNATGPLAAGRREINWDGGGNNFTTTAPVTPFNVFRNTRGAQFTTPGTGLTQAPPTADLVQDPTGTGGLAGLFNNPTYGAIFSTFSAERLFAPVGSNITDGLFFIPGTNGAASATVSGFGAVFSDVDLADTSSIEYFDLGGSSLGTFSADTFDNGLSFLGIQFTDELISRVRITTGNSSLGPNDGAGIDVVVLDDFLYSEPQAAAVPEPSTWLLLGIGLAGFGWRCRDLESWTSRTSTSVC</sequence>